<dbReference type="Pfam" id="PF26002">
    <property type="entry name" value="Beta-barrel_AprE"/>
    <property type="match status" value="1"/>
</dbReference>
<feature type="domain" description="AprE-like long alpha-helical hairpin" evidence="11">
    <location>
        <begin position="99"/>
        <end position="278"/>
    </location>
</feature>
<comment type="caution">
    <text evidence="13">The sequence shown here is derived from an EMBL/GenBank/DDBJ whole genome shotgun (WGS) entry which is preliminary data.</text>
</comment>
<evidence type="ECO:0000313" key="13">
    <source>
        <dbReference type="EMBL" id="MCL1629533.1"/>
    </source>
</evidence>
<proteinExistence type="inferred from homology"/>
<reference evidence="13 14" key="1">
    <citation type="submission" date="2022-05" db="EMBL/GenBank/DDBJ databases">
        <title>Seasonal and diel survey of microbial diversity of the Tyrrhenian coast.</title>
        <authorList>
            <person name="Gattoni G."/>
            <person name="Corral P."/>
        </authorList>
    </citation>
    <scope>NUCLEOTIDE SEQUENCE [LARGE SCALE GENOMIC DNA]</scope>
    <source>
        <strain evidence="13 14">V10</strain>
    </source>
</reference>
<keyword evidence="5 9" id="KW-0997">Cell inner membrane</keyword>
<feature type="transmembrane region" description="Helical" evidence="9">
    <location>
        <begin position="20"/>
        <end position="42"/>
    </location>
</feature>
<dbReference type="Proteomes" id="UP001202550">
    <property type="component" value="Unassembled WGS sequence"/>
</dbReference>
<name>A0ABT0M4F8_9RHOB</name>
<evidence type="ECO:0000256" key="3">
    <source>
        <dbReference type="ARBA" id="ARBA00022448"/>
    </source>
</evidence>
<dbReference type="Gene3D" id="2.40.50.100">
    <property type="match status" value="1"/>
</dbReference>
<dbReference type="PANTHER" id="PTHR30386">
    <property type="entry name" value="MEMBRANE FUSION SUBUNIT OF EMRAB-TOLC MULTIDRUG EFFLUX PUMP"/>
    <property type="match status" value="1"/>
</dbReference>
<dbReference type="Gene3D" id="2.40.30.170">
    <property type="match status" value="1"/>
</dbReference>
<dbReference type="PRINTS" id="PR01490">
    <property type="entry name" value="RTXTOXIND"/>
</dbReference>
<keyword evidence="8 9" id="KW-0472">Membrane</keyword>
<dbReference type="PANTHER" id="PTHR30386:SF26">
    <property type="entry name" value="TRANSPORT PROTEIN COMB"/>
    <property type="match status" value="1"/>
</dbReference>
<dbReference type="RefSeq" id="WP_249059543.1">
    <property type="nucleotide sequence ID" value="NZ_JALZWP010000012.1"/>
</dbReference>
<dbReference type="Pfam" id="PF25994">
    <property type="entry name" value="HH_AprE"/>
    <property type="match status" value="1"/>
</dbReference>
<keyword evidence="3 9" id="KW-0813">Transport</keyword>
<dbReference type="InterPro" id="IPR058982">
    <property type="entry name" value="Beta-barrel_AprE"/>
</dbReference>
<evidence type="ECO:0000313" key="14">
    <source>
        <dbReference type="Proteomes" id="UP001202550"/>
    </source>
</evidence>
<keyword evidence="14" id="KW-1185">Reference proteome</keyword>
<evidence type="ECO:0000256" key="7">
    <source>
        <dbReference type="ARBA" id="ARBA00022989"/>
    </source>
</evidence>
<evidence type="ECO:0000256" key="6">
    <source>
        <dbReference type="ARBA" id="ARBA00022692"/>
    </source>
</evidence>
<evidence type="ECO:0000256" key="5">
    <source>
        <dbReference type="ARBA" id="ARBA00022519"/>
    </source>
</evidence>
<gene>
    <name evidence="13" type="ORF">M3N55_12400</name>
</gene>
<feature type="domain" description="AprE-like beta-barrel" evidence="12">
    <location>
        <begin position="323"/>
        <end position="412"/>
    </location>
</feature>
<dbReference type="EMBL" id="JALZWP010000012">
    <property type="protein sequence ID" value="MCL1629533.1"/>
    <property type="molecule type" value="Genomic_DNA"/>
</dbReference>
<evidence type="ECO:0000256" key="4">
    <source>
        <dbReference type="ARBA" id="ARBA00022475"/>
    </source>
</evidence>
<keyword evidence="7 9" id="KW-1133">Transmembrane helix</keyword>
<organism evidence="13 14">
    <name type="scientific">Roseinatronobacter domitianus</name>
    <dbReference type="NCBI Taxonomy" id="2940293"/>
    <lineage>
        <taxon>Bacteria</taxon>
        <taxon>Pseudomonadati</taxon>
        <taxon>Pseudomonadota</taxon>
        <taxon>Alphaproteobacteria</taxon>
        <taxon>Rhodobacterales</taxon>
        <taxon>Paracoccaceae</taxon>
        <taxon>Roseinatronobacter</taxon>
    </lineage>
</organism>
<feature type="coiled-coil region" evidence="10">
    <location>
        <begin position="225"/>
        <end position="252"/>
    </location>
</feature>
<keyword evidence="6 9" id="KW-0812">Transmembrane</keyword>
<evidence type="ECO:0000256" key="10">
    <source>
        <dbReference type="SAM" id="Coils"/>
    </source>
</evidence>
<evidence type="ECO:0000256" key="9">
    <source>
        <dbReference type="RuleBase" id="RU365093"/>
    </source>
</evidence>
<accession>A0ABT0M4F8</accession>
<dbReference type="NCBIfam" id="TIGR01843">
    <property type="entry name" value="type_I_hlyD"/>
    <property type="match status" value="1"/>
</dbReference>
<keyword evidence="10" id="KW-0175">Coiled coil</keyword>
<dbReference type="InterPro" id="IPR011053">
    <property type="entry name" value="Single_hybrid_motif"/>
</dbReference>
<dbReference type="SUPFAM" id="SSF51230">
    <property type="entry name" value="Single hybrid motif"/>
    <property type="match status" value="1"/>
</dbReference>
<protein>
    <recommendedName>
        <fullName evidence="9">Membrane fusion protein (MFP) family protein</fullName>
    </recommendedName>
</protein>
<comment type="subcellular location">
    <subcellularLocation>
        <location evidence="1 9">Cell inner membrane</location>
        <topology evidence="1 9">Single-pass membrane protein</topology>
    </subcellularLocation>
</comment>
<evidence type="ECO:0000256" key="8">
    <source>
        <dbReference type="ARBA" id="ARBA00023136"/>
    </source>
</evidence>
<evidence type="ECO:0000259" key="12">
    <source>
        <dbReference type="Pfam" id="PF26002"/>
    </source>
</evidence>
<evidence type="ECO:0000259" key="11">
    <source>
        <dbReference type="Pfam" id="PF25994"/>
    </source>
</evidence>
<comment type="similarity">
    <text evidence="2 9">Belongs to the membrane fusion protein (MFP) (TC 8.A.1) family.</text>
</comment>
<evidence type="ECO:0000256" key="2">
    <source>
        <dbReference type="ARBA" id="ARBA00009477"/>
    </source>
</evidence>
<dbReference type="InterPro" id="IPR058781">
    <property type="entry name" value="HH_AprE-like"/>
</dbReference>
<sequence length="436" mass="48010">MSADRDLDRLVYELRGRTPLRASALLFTIFAVIAAIFIWAWATEIDDVTRAPGRIVPAGDVQRVQAAEAGVIRSVFVDEGDLVEAGTPLVELDALVQTSQLDRETQRAIALQARIERLSAEIDGRVPVFPADLETAAPELVVSERALHAGRAAALTSEIGVLERRREQRRQEQVEARTEIRTASRTRDILTEERAIIAPLVERGVEPQTTLLTLRRQEEEIDGRIAGAEAALARLETALSEVEDTIAAARSRFAAEALRELADATAELAVLRPSLPALESMAARAVLRAPVAGIVNRLHRRTLGGAVRAGEDVVEIVPIDDALLVEAYVLPQDIAFLRPDQPVRVKLTAYDFTRYGALDGRILRIGADAVKRSERDEAEVFLIVVRTEGALYDADGEQARIIPGMTAEIDILAGRRRVIDYLLQPLERVRARAFRE</sequence>
<dbReference type="InterPro" id="IPR050739">
    <property type="entry name" value="MFP"/>
</dbReference>
<keyword evidence="4 9" id="KW-1003">Cell membrane</keyword>
<evidence type="ECO:0000256" key="1">
    <source>
        <dbReference type="ARBA" id="ARBA00004377"/>
    </source>
</evidence>
<dbReference type="InterPro" id="IPR010129">
    <property type="entry name" value="T1SS_HlyD"/>
</dbReference>